<name>A0ABS8UX30_DATST</name>
<protein>
    <submittedName>
        <fullName evidence="1">Uncharacterized protein</fullName>
    </submittedName>
</protein>
<sequence length="199" mass="22418">MILSNISLHRLWPQLPRERGVYPLGKEKETVVSDKGEESHVTLMEEHVKAIIEEVGSNINNKNLGLVSKMKLVEAQVNSKEPTERSPIQKEEESFVNNIFFNSHDSQTPYITALTEEEMTGCMQEFHLETVVTQKQQVVISSGDTDSACMQIKRYKGKNEGVPMQVSNSGVLEVEESSYSPFSLFEEPIPLQVNDAMSE</sequence>
<evidence type="ECO:0000313" key="1">
    <source>
        <dbReference type="EMBL" id="MCD9638766.1"/>
    </source>
</evidence>
<dbReference type="Proteomes" id="UP000823775">
    <property type="component" value="Unassembled WGS sequence"/>
</dbReference>
<keyword evidence="2" id="KW-1185">Reference proteome</keyword>
<comment type="caution">
    <text evidence="1">The sequence shown here is derived from an EMBL/GenBank/DDBJ whole genome shotgun (WGS) entry which is preliminary data.</text>
</comment>
<gene>
    <name evidence="1" type="ORF">HAX54_022917</name>
</gene>
<organism evidence="1 2">
    <name type="scientific">Datura stramonium</name>
    <name type="common">Jimsonweed</name>
    <name type="synonym">Common thornapple</name>
    <dbReference type="NCBI Taxonomy" id="4076"/>
    <lineage>
        <taxon>Eukaryota</taxon>
        <taxon>Viridiplantae</taxon>
        <taxon>Streptophyta</taxon>
        <taxon>Embryophyta</taxon>
        <taxon>Tracheophyta</taxon>
        <taxon>Spermatophyta</taxon>
        <taxon>Magnoliopsida</taxon>
        <taxon>eudicotyledons</taxon>
        <taxon>Gunneridae</taxon>
        <taxon>Pentapetalae</taxon>
        <taxon>asterids</taxon>
        <taxon>lamiids</taxon>
        <taxon>Solanales</taxon>
        <taxon>Solanaceae</taxon>
        <taxon>Solanoideae</taxon>
        <taxon>Datureae</taxon>
        <taxon>Datura</taxon>
    </lineage>
</organism>
<reference evidence="1 2" key="1">
    <citation type="journal article" date="2021" name="BMC Genomics">
        <title>Datura genome reveals duplications of psychoactive alkaloid biosynthetic genes and high mutation rate following tissue culture.</title>
        <authorList>
            <person name="Rajewski A."/>
            <person name="Carter-House D."/>
            <person name="Stajich J."/>
            <person name="Litt A."/>
        </authorList>
    </citation>
    <scope>NUCLEOTIDE SEQUENCE [LARGE SCALE GENOMIC DNA]</scope>
    <source>
        <strain evidence="1">AR-01</strain>
    </source>
</reference>
<dbReference type="EMBL" id="JACEIK010002773">
    <property type="protein sequence ID" value="MCD9638766.1"/>
    <property type="molecule type" value="Genomic_DNA"/>
</dbReference>
<proteinExistence type="predicted"/>
<accession>A0ABS8UX30</accession>
<evidence type="ECO:0000313" key="2">
    <source>
        <dbReference type="Proteomes" id="UP000823775"/>
    </source>
</evidence>